<name>A0A2V1IPC7_9BACT</name>
<keyword evidence="3" id="KW-1185">Reference proteome</keyword>
<dbReference type="RefSeq" id="WP_107032622.1">
    <property type="nucleotide sequence ID" value="NZ_PUEC01000019.1"/>
</dbReference>
<dbReference type="Proteomes" id="UP000244905">
    <property type="component" value="Unassembled WGS sequence"/>
</dbReference>
<feature type="compositionally biased region" description="Polar residues" evidence="1">
    <location>
        <begin position="68"/>
        <end position="88"/>
    </location>
</feature>
<reference evidence="3" key="1">
    <citation type="submission" date="2018-02" db="EMBL/GenBank/DDBJ databases">
        <authorList>
            <person name="Clavel T."/>
            <person name="Strowig T."/>
        </authorList>
    </citation>
    <scope>NUCLEOTIDE SEQUENCE [LARGE SCALE GENOMIC DNA]</scope>
    <source>
        <strain evidence="3">DSM 103720</strain>
    </source>
</reference>
<dbReference type="EMBL" id="PUEC01000019">
    <property type="protein sequence ID" value="PWB01688.1"/>
    <property type="molecule type" value="Genomic_DNA"/>
</dbReference>
<dbReference type="GeneID" id="82526487"/>
<protein>
    <recommendedName>
        <fullName evidence="4">Zinc ribbon domain-containing protein</fullName>
    </recommendedName>
</protein>
<sequence>MAACPKCGSTNIHADKKGFSAKKGIAGMLLFGGYGLLAGALGSNKLRLTCLDCGYQFKPGESAPDLPQYTSANSYDLPTSAPTNQKGTSEQKVRIETILKYRSVIKDSKVTLLEDLKAEGKTHVIVPGGEIEALNKLQGANNGMKRIVSFRECDK</sequence>
<evidence type="ECO:0000313" key="2">
    <source>
        <dbReference type="EMBL" id="PWB01688.1"/>
    </source>
</evidence>
<proteinExistence type="predicted"/>
<dbReference type="AlphaFoldDB" id="A0A2V1IPC7"/>
<comment type="caution">
    <text evidence="2">The sequence shown here is derived from an EMBL/GenBank/DDBJ whole genome shotgun (WGS) entry which is preliminary data.</text>
</comment>
<organism evidence="2 3">
    <name type="scientific">Duncaniella muris</name>
    <dbReference type="NCBI Taxonomy" id="2094150"/>
    <lineage>
        <taxon>Bacteria</taxon>
        <taxon>Pseudomonadati</taxon>
        <taxon>Bacteroidota</taxon>
        <taxon>Bacteroidia</taxon>
        <taxon>Bacteroidales</taxon>
        <taxon>Muribaculaceae</taxon>
        <taxon>Duncaniella</taxon>
    </lineage>
</organism>
<accession>A0A2V1IPC7</accession>
<evidence type="ECO:0000256" key="1">
    <source>
        <dbReference type="SAM" id="MobiDB-lite"/>
    </source>
</evidence>
<evidence type="ECO:0008006" key="4">
    <source>
        <dbReference type="Google" id="ProtNLM"/>
    </source>
</evidence>
<feature type="region of interest" description="Disordered" evidence="1">
    <location>
        <begin position="61"/>
        <end position="89"/>
    </location>
</feature>
<evidence type="ECO:0000313" key="3">
    <source>
        <dbReference type="Proteomes" id="UP000244905"/>
    </source>
</evidence>
<gene>
    <name evidence="2" type="ORF">C5O23_09055</name>
</gene>